<evidence type="ECO:0000256" key="6">
    <source>
        <dbReference type="ARBA" id="ARBA00023014"/>
    </source>
</evidence>
<name>A0A917X3F3_9ACTN</name>
<keyword evidence="2" id="KW-0004">4Fe-4S</keyword>
<dbReference type="GO" id="GO:0051539">
    <property type="term" value="F:4 iron, 4 sulfur cluster binding"/>
    <property type="evidence" value="ECO:0007669"/>
    <property type="project" value="UniProtKB-KW"/>
</dbReference>
<keyword evidence="6" id="KW-0411">Iron-sulfur</keyword>
<dbReference type="InterPro" id="IPR012837">
    <property type="entry name" value="NrdG"/>
</dbReference>
<dbReference type="SFLD" id="SFLDG01066">
    <property type="entry name" value="organic_radical-activating_enz"/>
    <property type="match status" value="1"/>
</dbReference>
<dbReference type="InterPro" id="IPR034457">
    <property type="entry name" value="Organic_radical-activating"/>
</dbReference>
<evidence type="ECO:0000313" key="9">
    <source>
        <dbReference type="Proteomes" id="UP000642070"/>
    </source>
</evidence>
<keyword evidence="9" id="KW-1185">Reference proteome</keyword>
<accession>A0A917X3F3</accession>
<dbReference type="RefSeq" id="WP_190255164.1">
    <property type="nucleotide sequence ID" value="NZ_BMPI01000052.1"/>
</dbReference>
<evidence type="ECO:0000256" key="7">
    <source>
        <dbReference type="SAM" id="MobiDB-lite"/>
    </source>
</evidence>
<dbReference type="GO" id="GO:0043365">
    <property type="term" value="F:[formate-C-acetyltransferase]-activating enzyme activity"/>
    <property type="evidence" value="ECO:0007669"/>
    <property type="project" value="InterPro"/>
</dbReference>
<dbReference type="AlphaFoldDB" id="A0A917X3F3"/>
<evidence type="ECO:0000256" key="1">
    <source>
        <dbReference type="ARBA" id="ARBA00001966"/>
    </source>
</evidence>
<dbReference type="EMBL" id="BMPI01000052">
    <property type="protein sequence ID" value="GGM65515.1"/>
    <property type="molecule type" value="Genomic_DNA"/>
</dbReference>
<dbReference type="Pfam" id="PF13353">
    <property type="entry name" value="Fer4_12"/>
    <property type="match status" value="1"/>
</dbReference>
<comment type="cofactor">
    <cofactor evidence="1">
        <name>[4Fe-4S] cluster</name>
        <dbReference type="ChEBI" id="CHEBI:49883"/>
    </cofactor>
</comment>
<reference evidence="8" key="1">
    <citation type="journal article" date="2014" name="Int. J. Syst. Evol. Microbiol.">
        <title>Complete genome sequence of Corynebacterium casei LMG S-19264T (=DSM 44701T), isolated from a smear-ripened cheese.</title>
        <authorList>
            <consortium name="US DOE Joint Genome Institute (JGI-PGF)"/>
            <person name="Walter F."/>
            <person name="Albersmeier A."/>
            <person name="Kalinowski J."/>
            <person name="Ruckert C."/>
        </authorList>
    </citation>
    <scope>NUCLEOTIDE SEQUENCE</scope>
    <source>
        <strain evidence="8">JCM 19831</strain>
    </source>
</reference>
<keyword evidence="4" id="KW-0479">Metal-binding</keyword>
<evidence type="ECO:0000256" key="5">
    <source>
        <dbReference type="ARBA" id="ARBA00023004"/>
    </source>
</evidence>
<reference evidence="8" key="2">
    <citation type="submission" date="2020-09" db="EMBL/GenBank/DDBJ databases">
        <authorList>
            <person name="Sun Q."/>
            <person name="Ohkuma M."/>
        </authorList>
    </citation>
    <scope>NUCLEOTIDE SEQUENCE</scope>
    <source>
        <strain evidence="8">JCM 19831</strain>
    </source>
</reference>
<proteinExistence type="predicted"/>
<dbReference type="PANTHER" id="PTHR30352">
    <property type="entry name" value="PYRUVATE FORMATE-LYASE-ACTIVATING ENZYME"/>
    <property type="match status" value="1"/>
</dbReference>
<dbReference type="SUPFAM" id="SSF102114">
    <property type="entry name" value="Radical SAM enzymes"/>
    <property type="match status" value="1"/>
</dbReference>
<sequence length="233" mass="24636">MSDPDRTPRPAIDADQLPRPAADPGRVPLARFLPSTNAEGPGERTAIWVQGCSIRCPGCFNPHMWGFHPADPVATADLAARILATGTAGLTLLGGEPFDHAAPLAEVAGAVAEAGRSVMTFTGYTTAQLHRAVDQGRADVRALLDATDLLVAGPFLADRLDAVRPWVGSTNQEFLLLTDRFPEMLDALGETPDRLEITVTADGSIAVNGWADPATLEALLADLDARRGGIQRL</sequence>
<keyword evidence="5" id="KW-0408">Iron</keyword>
<keyword evidence="3" id="KW-0949">S-adenosyl-L-methionine</keyword>
<comment type="caution">
    <text evidence="8">The sequence shown here is derived from an EMBL/GenBank/DDBJ whole genome shotgun (WGS) entry which is preliminary data.</text>
</comment>
<evidence type="ECO:0000313" key="8">
    <source>
        <dbReference type="EMBL" id="GGM65515.1"/>
    </source>
</evidence>
<dbReference type="InterPro" id="IPR007197">
    <property type="entry name" value="rSAM"/>
</dbReference>
<dbReference type="SFLD" id="SFLDS00029">
    <property type="entry name" value="Radical_SAM"/>
    <property type="match status" value="1"/>
</dbReference>
<protein>
    <submittedName>
        <fullName evidence="8">Radical SAM protein</fullName>
    </submittedName>
</protein>
<dbReference type="Gene3D" id="3.20.20.70">
    <property type="entry name" value="Aldolase class I"/>
    <property type="match status" value="1"/>
</dbReference>
<organism evidence="8 9">
    <name type="scientific">Dactylosporangium sucinum</name>
    <dbReference type="NCBI Taxonomy" id="1424081"/>
    <lineage>
        <taxon>Bacteria</taxon>
        <taxon>Bacillati</taxon>
        <taxon>Actinomycetota</taxon>
        <taxon>Actinomycetes</taxon>
        <taxon>Micromonosporales</taxon>
        <taxon>Micromonosporaceae</taxon>
        <taxon>Dactylosporangium</taxon>
    </lineage>
</organism>
<evidence type="ECO:0000256" key="2">
    <source>
        <dbReference type="ARBA" id="ARBA00022485"/>
    </source>
</evidence>
<dbReference type="PANTHER" id="PTHR30352:SF2">
    <property type="entry name" value="ANAEROBIC RIBONUCLEOSIDE-TRIPHOSPHATE REDUCTASE-ACTIVATING PROTEIN"/>
    <property type="match status" value="1"/>
</dbReference>
<evidence type="ECO:0000256" key="3">
    <source>
        <dbReference type="ARBA" id="ARBA00022691"/>
    </source>
</evidence>
<dbReference type="InterPro" id="IPR013785">
    <property type="entry name" value="Aldolase_TIM"/>
</dbReference>
<dbReference type="InterPro" id="IPR058240">
    <property type="entry name" value="rSAM_sf"/>
</dbReference>
<dbReference type="SFLD" id="SFLDF00299">
    <property type="entry name" value="anaerobic_ribonucleoside-triph"/>
    <property type="match status" value="1"/>
</dbReference>
<feature type="region of interest" description="Disordered" evidence="7">
    <location>
        <begin position="1"/>
        <end position="40"/>
    </location>
</feature>
<dbReference type="GO" id="GO:0046872">
    <property type="term" value="F:metal ion binding"/>
    <property type="evidence" value="ECO:0007669"/>
    <property type="project" value="UniProtKB-KW"/>
</dbReference>
<dbReference type="GO" id="GO:0004748">
    <property type="term" value="F:ribonucleoside-diphosphate reductase activity, thioredoxin disulfide as acceptor"/>
    <property type="evidence" value="ECO:0007669"/>
    <property type="project" value="TreeGrafter"/>
</dbReference>
<evidence type="ECO:0000256" key="4">
    <source>
        <dbReference type="ARBA" id="ARBA00022723"/>
    </source>
</evidence>
<dbReference type="Proteomes" id="UP000642070">
    <property type="component" value="Unassembled WGS sequence"/>
</dbReference>
<dbReference type="SFLD" id="SFLDG01063">
    <property type="entry name" value="activating_enzymes__group_1"/>
    <property type="match status" value="1"/>
</dbReference>
<gene>
    <name evidence="8" type="ORF">GCM10007977_078860</name>
</gene>